<dbReference type="PANTHER" id="PTHR24421:SF10">
    <property type="entry name" value="NITRATE_NITRITE SENSOR PROTEIN NARQ"/>
    <property type="match status" value="1"/>
</dbReference>
<keyword evidence="4" id="KW-0808">Transferase</keyword>
<dbReference type="EMBL" id="JAQGLA010000036">
    <property type="protein sequence ID" value="MDA3627967.1"/>
    <property type="molecule type" value="Genomic_DNA"/>
</dbReference>
<feature type="transmembrane region" description="Helical" evidence="9">
    <location>
        <begin position="21"/>
        <end position="40"/>
    </location>
</feature>
<feature type="transmembrane region" description="Helical" evidence="9">
    <location>
        <begin position="156"/>
        <end position="173"/>
    </location>
</feature>
<dbReference type="SUPFAM" id="SSF55874">
    <property type="entry name" value="ATPase domain of HSP90 chaperone/DNA topoisomerase II/histidine kinase"/>
    <property type="match status" value="1"/>
</dbReference>
<dbReference type="InterPro" id="IPR050482">
    <property type="entry name" value="Sensor_HK_TwoCompSys"/>
</dbReference>
<proteinExistence type="predicted"/>
<gene>
    <name evidence="12" type="ORF">OU415_21210</name>
</gene>
<keyword evidence="9" id="KW-0812">Transmembrane</keyword>
<evidence type="ECO:0000259" key="10">
    <source>
        <dbReference type="Pfam" id="PF02518"/>
    </source>
</evidence>
<keyword evidence="13" id="KW-1185">Reference proteome</keyword>
<keyword evidence="3" id="KW-0597">Phosphoprotein</keyword>
<feature type="domain" description="Histidine kinase/HSP90-like ATPase" evidence="10">
    <location>
        <begin position="317"/>
        <end position="403"/>
    </location>
</feature>
<name>A0ABT4V1Y3_9PSEU</name>
<comment type="caution">
    <text evidence="12">The sequence shown here is derived from an EMBL/GenBank/DDBJ whole genome shotgun (WGS) entry which is preliminary data.</text>
</comment>
<accession>A0ABT4V1Y3</accession>
<keyword evidence="9" id="KW-1133">Transmembrane helix</keyword>
<dbReference type="Pfam" id="PF07730">
    <property type="entry name" value="HisKA_3"/>
    <property type="match status" value="1"/>
</dbReference>
<evidence type="ECO:0000256" key="5">
    <source>
        <dbReference type="ARBA" id="ARBA00022741"/>
    </source>
</evidence>
<comment type="catalytic activity">
    <reaction evidence="1">
        <text>ATP + protein L-histidine = ADP + protein N-phospho-L-histidine.</text>
        <dbReference type="EC" id="2.7.13.3"/>
    </reaction>
</comment>
<keyword evidence="9" id="KW-0472">Membrane</keyword>
<feature type="domain" description="Signal transduction histidine kinase subgroup 3 dimerisation and phosphoacceptor" evidence="11">
    <location>
        <begin position="202"/>
        <end position="267"/>
    </location>
</feature>
<dbReference type="InterPro" id="IPR003594">
    <property type="entry name" value="HATPase_dom"/>
</dbReference>
<evidence type="ECO:0000256" key="9">
    <source>
        <dbReference type="SAM" id="Phobius"/>
    </source>
</evidence>
<evidence type="ECO:0000256" key="7">
    <source>
        <dbReference type="ARBA" id="ARBA00022840"/>
    </source>
</evidence>
<dbReference type="InterPro" id="IPR011712">
    <property type="entry name" value="Sig_transdc_His_kin_sub3_dim/P"/>
</dbReference>
<dbReference type="GO" id="GO:0016301">
    <property type="term" value="F:kinase activity"/>
    <property type="evidence" value="ECO:0007669"/>
    <property type="project" value="UniProtKB-KW"/>
</dbReference>
<evidence type="ECO:0000313" key="13">
    <source>
        <dbReference type="Proteomes" id="UP001210380"/>
    </source>
</evidence>
<dbReference type="Pfam" id="PF02518">
    <property type="entry name" value="HATPase_c"/>
    <property type="match status" value="1"/>
</dbReference>
<evidence type="ECO:0000256" key="6">
    <source>
        <dbReference type="ARBA" id="ARBA00022777"/>
    </source>
</evidence>
<protein>
    <recommendedName>
        <fullName evidence="2">histidine kinase</fullName>
        <ecNumber evidence="2">2.7.13.3</ecNumber>
    </recommendedName>
</protein>
<sequence>MAKSKRGGDPDGPPRPQVKPVVWAAAVLGVLALSLMAVAIPVNAAVLGMPVVLAFLLSTAQVGSIGIAFVRPLAAIAISCAALFLLALAAASDDPAAIWPVSVTTLIGQALLISALGVRWGWQTGLQCWFGGAVAANGAAVLVPHAVAAIPVVGNLFLFGAVTGGALGIALVVRQWRQISAQLVQERRLTSDEHAKRVIAEEKTRIARELHDVIAHSMSLISVQATTAQYRHPNLEPALVTEFDEMAAASRQALREMRSVLGVLRDDRSGGELLPQPGWARVPELIDSARRAGMDVTAHGEELLEDGAGSEIAGISAFRIVQEALSNVTRHAPGAPTEVQFTRSGGELTIVVRNGAPERVVSPVPGGGHGLVGMQERASVVGGSVHFGQLDGGGYEVRAVLPLHVGDDAREREVR</sequence>
<dbReference type="PANTHER" id="PTHR24421">
    <property type="entry name" value="NITRATE/NITRITE SENSOR PROTEIN NARX-RELATED"/>
    <property type="match status" value="1"/>
</dbReference>
<dbReference type="Gene3D" id="1.20.5.1930">
    <property type="match status" value="1"/>
</dbReference>
<feature type="transmembrane region" description="Helical" evidence="9">
    <location>
        <begin position="128"/>
        <end position="150"/>
    </location>
</feature>
<dbReference type="RefSeq" id="WP_270950667.1">
    <property type="nucleotide sequence ID" value="NZ_JAQGLA010000036.1"/>
</dbReference>
<dbReference type="EC" id="2.7.13.3" evidence="2"/>
<evidence type="ECO:0000259" key="11">
    <source>
        <dbReference type="Pfam" id="PF07730"/>
    </source>
</evidence>
<feature type="transmembrane region" description="Helical" evidence="9">
    <location>
        <begin position="97"/>
        <end position="116"/>
    </location>
</feature>
<dbReference type="Gene3D" id="3.30.565.10">
    <property type="entry name" value="Histidine kinase-like ATPase, C-terminal domain"/>
    <property type="match status" value="1"/>
</dbReference>
<evidence type="ECO:0000256" key="2">
    <source>
        <dbReference type="ARBA" id="ARBA00012438"/>
    </source>
</evidence>
<keyword evidence="7" id="KW-0067">ATP-binding</keyword>
<keyword evidence="6 12" id="KW-0418">Kinase</keyword>
<organism evidence="12 13">
    <name type="scientific">Saccharopolyspora oryzae</name>
    <dbReference type="NCBI Taxonomy" id="2997343"/>
    <lineage>
        <taxon>Bacteria</taxon>
        <taxon>Bacillati</taxon>
        <taxon>Actinomycetota</taxon>
        <taxon>Actinomycetes</taxon>
        <taxon>Pseudonocardiales</taxon>
        <taxon>Pseudonocardiaceae</taxon>
        <taxon>Saccharopolyspora</taxon>
    </lineage>
</organism>
<evidence type="ECO:0000256" key="1">
    <source>
        <dbReference type="ARBA" id="ARBA00000085"/>
    </source>
</evidence>
<feature type="transmembrane region" description="Helical" evidence="9">
    <location>
        <begin position="73"/>
        <end position="91"/>
    </location>
</feature>
<keyword evidence="8" id="KW-0902">Two-component regulatory system</keyword>
<dbReference type="Proteomes" id="UP001210380">
    <property type="component" value="Unassembled WGS sequence"/>
</dbReference>
<reference evidence="12 13" key="1">
    <citation type="submission" date="2022-11" db="EMBL/GenBank/DDBJ databases">
        <title>Draft genome sequence of Saccharopolyspora sp. WRP15-2 isolated from rhizosphere soils of wild rice in Thailand.</title>
        <authorList>
            <person name="Duangmal K."/>
            <person name="Kammanee S."/>
            <person name="Muangham S."/>
        </authorList>
    </citation>
    <scope>NUCLEOTIDE SEQUENCE [LARGE SCALE GENOMIC DNA]</scope>
    <source>
        <strain evidence="12 13">WRP15-2</strain>
    </source>
</reference>
<dbReference type="InterPro" id="IPR036890">
    <property type="entry name" value="HATPase_C_sf"/>
</dbReference>
<keyword evidence="5" id="KW-0547">Nucleotide-binding</keyword>
<evidence type="ECO:0000256" key="4">
    <source>
        <dbReference type="ARBA" id="ARBA00022679"/>
    </source>
</evidence>
<dbReference type="CDD" id="cd16917">
    <property type="entry name" value="HATPase_UhpB-NarQ-NarX-like"/>
    <property type="match status" value="1"/>
</dbReference>
<evidence type="ECO:0000256" key="3">
    <source>
        <dbReference type="ARBA" id="ARBA00022553"/>
    </source>
</evidence>
<feature type="transmembrane region" description="Helical" evidence="9">
    <location>
        <begin position="46"/>
        <end position="66"/>
    </location>
</feature>
<evidence type="ECO:0000256" key="8">
    <source>
        <dbReference type="ARBA" id="ARBA00023012"/>
    </source>
</evidence>
<evidence type="ECO:0000313" key="12">
    <source>
        <dbReference type="EMBL" id="MDA3627967.1"/>
    </source>
</evidence>